<dbReference type="PANTHER" id="PTHR22762">
    <property type="entry name" value="ALPHA-GLUCOSIDASE"/>
    <property type="match status" value="1"/>
</dbReference>
<evidence type="ECO:0000313" key="16">
    <source>
        <dbReference type="Proteomes" id="UP000184300"/>
    </source>
</evidence>
<keyword evidence="5 9" id="KW-0378">Hydrolase</keyword>
<dbReference type="Pfam" id="PF01055">
    <property type="entry name" value="Glyco_hydro_31_2nd"/>
    <property type="match status" value="1"/>
</dbReference>
<feature type="region of interest" description="Disordered" evidence="10">
    <location>
        <begin position="516"/>
        <end position="548"/>
    </location>
</feature>
<evidence type="ECO:0000256" key="4">
    <source>
        <dbReference type="ARBA" id="ARBA00022729"/>
    </source>
</evidence>
<evidence type="ECO:0000313" key="15">
    <source>
        <dbReference type="EMBL" id="OJJ85448.1"/>
    </source>
</evidence>
<feature type="domain" description="Glycoside hydrolase family 31 N-terminal" evidence="13">
    <location>
        <begin position="145"/>
        <end position="211"/>
    </location>
</feature>
<name>A0A1L9VNF0_ASPGL</name>
<evidence type="ECO:0000256" key="7">
    <source>
        <dbReference type="ARBA" id="ARBA00023295"/>
    </source>
</evidence>
<keyword evidence="7 9" id="KW-0326">Glycosidase</keyword>
<feature type="compositionally biased region" description="Polar residues" evidence="10">
    <location>
        <begin position="531"/>
        <end position="542"/>
    </location>
</feature>
<gene>
    <name evidence="15" type="ORF">ASPGLDRAFT_81177</name>
</gene>
<feature type="signal peptide" evidence="11">
    <location>
        <begin position="1"/>
        <end position="19"/>
    </location>
</feature>
<keyword evidence="4 11" id="KW-0732">Signal</keyword>
<evidence type="ECO:0000256" key="1">
    <source>
        <dbReference type="ARBA" id="ARBA00001657"/>
    </source>
</evidence>
<dbReference type="Proteomes" id="UP000184300">
    <property type="component" value="Unassembled WGS sequence"/>
</dbReference>
<dbReference type="PANTHER" id="PTHR22762:SF133">
    <property type="entry name" value="P-TYPE DOMAIN-CONTAINING PROTEIN"/>
    <property type="match status" value="1"/>
</dbReference>
<dbReference type="FunFam" id="3.20.20.80:FF:000169">
    <property type="entry name" value="Putative alpha-glucosidase AgdA"/>
    <property type="match status" value="1"/>
</dbReference>
<dbReference type="Gene3D" id="2.60.40.1760">
    <property type="entry name" value="glycosyl hydrolase (family 31)"/>
    <property type="match status" value="1"/>
</dbReference>
<reference evidence="16" key="1">
    <citation type="journal article" date="2017" name="Genome Biol.">
        <title>Comparative genomics reveals high biological diversity and specific adaptations in the industrially and medically important fungal genus Aspergillus.</title>
        <authorList>
            <person name="de Vries R.P."/>
            <person name="Riley R."/>
            <person name="Wiebenga A."/>
            <person name="Aguilar-Osorio G."/>
            <person name="Amillis S."/>
            <person name="Uchima C.A."/>
            <person name="Anderluh G."/>
            <person name="Asadollahi M."/>
            <person name="Askin M."/>
            <person name="Barry K."/>
            <person name="Battaglia E."/>
            <person name="Bayram O."/>
            <person name="Benocci T."/>
            <person name="Braus-Stromeyer S.A."/>
            <person name="Caldana C."/>
            <person name="Canovas D."/>
            <person name="Cerqueira G.C."/>
            <person name="Chen F."/>
            <person name="Chen W."/>
            <person name="Choi C."/>
            <person name="Clum A."/>
            <person name="Dos Santos R.A."/>
            <person name="Damasio A.R."/>
            <person name="Diallinas G."/>
            <person name="Emri T."/>
            <person name="Fekete E."/>
            <person name="Flipphi M."/>
            <person name="Freyberg S."/>
            <person name="Gallo A."/>
            <person name="Gournas C."/>
            <person name="Habgood R."/>
            <person name="Hainaut M."/>
            <person name="Harispe M.L."/>
            <person name="Henrissat B."/>
            <person name="Hilden K.S."/>
            <person name="Hope R."/>
            <person name="Hossain A."/>
            <person name="Karabika E."/>
            <person name="Karaffa L."/>
            <person name="Karanyi Z."/>
            <person name="Krasevec N."/>
            <person name="Kuo A."/>
            <person name="Kusch H."/>
            <person name="LaButti K."/>
            <person name="Lagendijk E.L."/>
            <person name="Lapidus A."/>
            <person name="Levasseur A."/>
            <person name="Lindquist E."/>
            <person name="Lipzen A."/>
            <person name="Logrieco A.F."/>
            <person name="MacCabe A."/>
            <person name="Maekelae M.R."/>
            <person name="Malavazi I."/>
            <person name="Melin P."/>
            <person name="Meyer V."/>
            <person name="Mielnichuk N."/>
            <person name="Miskei M."/>
            <person name="Molnar A.P."/>
            <person name="Mule G."/>
            <person name="Ngan C.Y."/>
            <person name="Orejas M."/>
            <person name="Orosz E."/>
            <person name="Ouedraogo J.P."/>
            <person name="Overkamp K.M."/>
            <person name="Park H.-S."/>
            <person name="Perrone G."/>
            <person name="Piumi F."/>
            <person name="Punt P.J."/>
            <person name="Ram A.F."/>
            <person name="Ramon A."/>
            <person name="Rauscher S."/>
            <person name="Record E."/>
            <person name="Riano-Pachon D.M."/>
            <person name="Robert V."/>
            <person name="Roehrig J."/>
            <person name="Ruller R."/>
            <person name="Salamov A."/>
            <person name="Salih N.S."/>
            <person name="Samson R.A."/>
            <person name="Sandor E."/>
            <person name="Sanguinetti M."/>
            <person name="Schuetze T."/>
            <person name="Sepcic K."/>
            <person name="Shelest E."/>
            <person name="Sherlock G."/>
            <person name="Sophianopoulou V."/>
            <person name="Squina F.M."/>
            <person name="Sun H."/>
            <person name="Susca A."/>
            <person name="Todd R.B."/>
            <person name="Tsang A."/>
            <person name="Unkles S.E."/>
            <person name="van de Wiele N."/>
            <person name="van Rossen-Uffink D."/>
            <person name="Oliveira J.V."/>
            <person name="Vesth T.C."/>
            <person name="Visser J."/>
            <person name="Yu J.-H."/>
            <person name="Zhou M."/>
            <person name="Andersen M.R."/>
            <person name="Archer D.B."/>
            <person name="Baker S.E."/>
            <person name="Benoit I."/>
            <person name="Brakhage A.A."/>
            <person name="Braus G.H."/>
            <person name="Fischer R."/>
            <person name="Frisvad J.C."/>
            <person name="Goldman G.H."/>
            <person name="Houbraken J."/>
            <person name="Oakley B."/>
            <person name="Pocsi I."/>
            <person name="Scazzocchio C."/>
            <person name="Seiboth B."/>
            <person name="vanKuyk P.A."/>
            <person name="Wortman J."/>
            <person name="Dyer P.S."/>
            <person name="Grigoriev I.V."/>
        </authorList>
    </citation>
    <scope>NUCLEOTIDE SEQUENCE [LARGE SCALE GENOMIC DNA]</scope>
    <source>
        <strain evidence="16">CBS 516.65</strain>
    </source>
</reference>
<evidence type="ECO:0000259" key="14">
    <source>
        <dbReference type="Pfam" id="PF21365"/>
    </source>
</evidence>
<dbReference type="SUPFAM" id="SSF51445">
    <property type="entry name" value="(Trans)glycosidases"/>
    <property type="match status" value="1"/>
</dbReference>
<dbReference type="GO" id="GO:0005975">
    <property type="term" value="P:carbohydrate metabolic process"/>
    <property type="evidence" value="ECO:0007669"/>
    <property type="project" value="InterPro"/>
</dbReference>
<evidence type="ECO:0000256" key="11">
    <source>
        <dbReference type="SAM" id="SignalP"/>
    </source>
</evidence>
<dbReference type="PROSITE" id="PS00707">
    <property type="entry name" value="GLYCOSYL_HYDROL_F31_2"/>
    <property type="match status" value="1"/>
</dbReference>
<dbReference type="CDD" id="cd14752">
    <property type="entry name" value="GH31_N"/>
    <property type="match status" value="1"/>
</dbReference>
<dbReference type="InterPro" id="IPR000322">
    <property type="entry name" value="Glyco_hydro_31_TIM"/>
</dbReference>
<evidence type="ECO:0000259" key="13">
    <source>
        <dbReference type="Pfam" id="PF13802"/>
    </source>
</evidence>
<dbReference type="FunFam" id="3.20.20.80:FF:000138">
    <property type="entry name" value="Putative alpha-glucosidase AgdA"/>
    <property type="match status" value="1"/>
</dbReference>
<keyword evidence="6" id="KW-0325">Glycoprotein</keyword>
<dbReference type="AlphaFoldDB" id="A0A1L9VNF0"/>
<dbReference type="SUPFAM" id="SSF74650">
    <property type="entry name" value="Galactose mutarotase-like"/>
    <property type="match status" value="1"/>
</dbReference>
<dbReference type="InterPro" id="IPR017853">
    <property type="entry name" value="GH"/>
</dbReference>
<dbReference type="Gene3D" id="2.60.40.1180">
    <property type="entry name" value="Golgi alpha-mannosidase II"/>
    <property type="match status" value="2"/>
</dbReference>
<evidence type="ECO:0000256" key="3">
    <source>
        <dbReference type="ARBA" id="ARBA00012741"/>
    </source>
</evidence>
<dbReference type="InterPro" id="IPR048395">
    <property type="entry name" value="Glyco_hydro_31_C"/>
</dbReference>
<organism evidence="15 16">
    <name type="scientific">Aspergillus glaucus CBS 516.65</name>
    <dbReference type="NCBI Taxonomy" id="1160497"/>
    <lineage>
        <taxon>Eukaryota</taxon>
        <taxon>Fungi</taxon>
        <taxon>Dikarya</taxon>
        <taxon>Ascomycota</taxon>
        <taxon>Pezizomycotina</taxon>
        <taxon>Eurotiomycetes</taxon>
        <taxon>Eurotiomycetidae</taxon>
        <taxon>Eurotiales</taxon>
        <taxon>Aspergillaceae</taxon>
        <taxon>Aspergillus</taxon>
        <taxon>Aspergillus subgen. Aspergillus</taxon>
    </lineage>
</organism>
<dbReference type="STRING" id="1160497.A0A1L9VNF0"/>
<feature type="domain" description="Glycosyl hydrolase family 31 C-terminal" evidence="14">
    <location>
        <begin position="727"/>
        <end position="771"/>
    </location>
</feature>
<dbReference type="RefSeq" id="XP_022402146.1">
    <property type="nucleotide sequence ID" value="XM_022550104.1"/>
</dbReference>
<evidence type="ECO:0000256" key="8">
    <source>
        <dbReference type="ARBA" id="ARBA00041343"/>
    </source>
</evidence>
<evidence type="ECO:0000256" key="6">
    <source>
        <dbReference type="ARBA" id="ARBA00023180"/>
    </source>
</evidence>
<dbReference type="InterPro" id="IPR030459">
    <property type="entry name" value="Glyco_hydro_31_CS"/>
</dbReference>
<dbReference type="SUPFAM" id="SSF51011">
    <property type="entry name" value="Glycosyl hydrolase domain"/>
    <property type="match status" value="1"/>
</dbReference>
<comment type="catalytic activity">
    <reaction evidence="1">
        <text>Hydrolysis of terminal, non-reducing (1-&gt;4)-linked alpha-D-glucose residues with release of alpha-D-glucose.</text>
        <dbReference type="EC" id="3.2.1.20"/>
    </reaction>
</comment>
<dbReference type="GeneID" id="34466364"/>
<evidence type="ECO:0000256" key="5">
    <source>
        <dbReference type="ARBA" id="ARBA00022801"/>
    </source>
</evidence>
<sequence length="885" mass="97439">MANIAGLLASSWLLSGAYGASSSTSASYSQFTIPTAADVGANLIANIDDHEAVNAQSVCPGYKASNVHQSSKGFTATLELAGKPCNAYGIDVDSLDLSVEYQAKDRLNIYIVPSHVDSSNASWYFLNEDVVPRPKASPNASAAYSSVLVYENQFIEFVTSLPEDYNIYGLGEHFQQLRILHNATLTAYGSDNGNPIDSNLYGSHPFYLDTRYFEQSKNGSLTPAKASEADPKKEYKSFSHGVFLRNAHGLEVITQPQNLTWRTLGGSIDLTFYSGPSQAEVTKNYQVSTVGLPAMQQYNTLGYHQCRWGYTGWADLENVIADFEKFEIPVEYIWVGIDYMHGYRDFDNEQTNWSYEEGEKFLNKLHAGGHRFVPLVDSALYIPNPDNASDAYPTYDRGAADDLFLKNPDGSLYIGSVWPGYTVFPDWHHPKAGNFWANELSLWHEKVAYDGMWTDMGECSSFCVGSCGTDNLHLNPAHPPFALPGEPGNVDYNYPERFSKSNASEAASASSAAASQSAAASTTTSSTTQSYLRSTPTSSRNINHPPYVLNNVQPGHDLAVHAISPNATHIDNIPEYDVHNLNGHRILSATYSGLLQVFPQKRPFILGRATFAGSGKYAAHWGGDNNSKWADMFFSISQALSFSLFGIPMFGADTCGFSGNTNEELCNRWMQMSAFFPFYRNHNVIKSLPQEPYRWSSVTAATKKAMAIRYSILPYMYTLFHSAHTTGSTVLRALSWEFPNEPHLASVDTQFLLGPDVMVVPVLEPGVDTVKDWSLIVATSRNGTAKGKLYLDDGESLVPNATKHVDFVASKGSLRTSVRGNWKEINPLANVTVLGVEKPKDVVFNGEMVDEEAVKYNATSKVLSVTGLQGLTENGAFEKSWVLKW</sequence>
<accession>A0A1L9VNF0</accession>
<dbReference type="GO" id="GO:0030246">
    <property type="term" value="F:carbohydrate binding"/>
    <property type="evidence" value="ECO:0007669"/>
    <property type="project" value="InterPro"/>
</dbReference>
<evidence type="ECO:0000259" key="12">
    <source>
        <dbReference type="Pfam" id="PF01055"/>
    </source>
</evidence>
<dbReference type="VEuPathDB" id="FungiDB:ASPGLDRAFT_81177"/>
<feature type="domain" description="Glycoside hydrolase family 31 TIM barrel" evidence="12">
    <location>
        <begin position="293"/>
        <end position="719"/>
    </location>
</feature>
<dbReference type="InterPro" id="IPR013780">
    <property type="entry name" value="Glyco_hydro_b"/>
</dbReference>
<dbReference type="OrthoDB" id="5839090at2759"/>
<dbReference type="Gene3D" id="3.20.20.80">
    <property type="entry name" value="Glycosidases"/>
    <property type="match status" value="2"/>
</dbReference>
<dbReference type="InterPro" id="IPR011013">
    <property type="entry name" value="Gal_mutarotase_sf_dom"/>
</dbReference>
<feature type="compositionally biased region" description="Low complexity" evidence="10">
    <location>
        <begin position="516"/>
        <end position="530"/>
    </location>
</feature>
<dbReference type="EC" id="3.2.1.20" evidence="3"/>
<dbReference type="Pfam" id="PF21365">
    <property type="entry name" value="Glyco_hydro_31_3rd"/>
    <property type="match status" value="1"/>
</dbReference>
<evidence type="ECO:0000256" key="10">
    <source>
        <dbReference type="SAM" id="MobiDB-lite"/>
    </source>
</evidence>
<evidence type="ECO:0000256" key="9">
    <source>
        <dbReference type="RuleBase" id="RU361185"/>
    </source>
</evidence>
<protein>
    <recommendedName>
        <fullName evidence="3">alpha-glucosidase</fullName>
        <ecNumber evidence="3">3.2.1.20</ecNumber>
    </recommendedName>
    <alternativeName>
        <fullName evidence="8">Maltase</fullName>
    </alternativeName>
</protein>
<dbReference type="EMBL" id="KV878894">
    <property type="protein sequence ID" value="OJJ85448.1"/>
    <property type="molecule type" value="Genomic_DNA"/>
</dbReference>
<proteinExistence type="inferred from homology"/>
<dbReference type="GO" id="GO:0004558">
    <property type="term" value="F:alpha-1,4-glucosidase activity"/>
    <property type="evidence" value="ECO:0007669"/>
    <property type="project" value="UniProtKB-EC"/>
</dbReference>
<dbReference type="Pfam" id="PF13802">
    <property type="entry name" value="Gal_mutarotas_2"/>
    <property type="match status" value="1"/>
</dbReference>
<keyword evidence="16" id="KW-1185">Reference proteome</keyword>
<evidence type="ECO:0000256" key="2">
    <source>
        <dbReference type="ARBA" id="ARBA00007806"/>
    </source>
</evidence>
<comment type="similarity">
    <text evidence="2 9">Belongs to the glycosyl hydrolase 31 family.</text>
</comment>
<dbReference type="InterPro" id="IPR025887">
    <property type="entry name" value="Glyco_hydro_31_N_dom"/>
</dbReference>
<dbReference type="CDD" id="cd06602">
    <property type="entry name" value="GH31_MGAM_SI_GAA"/>
    <property type="match status" value="1"/>
</dbReference>
<feature type="chain" id="PRO_5009887867" description="alpha-glucosidase" evidence="11">
    <location>
        <begin position="20"/>
        <end position="885"/>
    </location>
</feature>